<accession>A0A1L8D0W0</accession>
<dbReference type="EMBL" id="BDJL01000017">
    <property type="protein sequence ID" value="GAV24826.1"/>
    <property type="molecule type" value="Genomic_DNA"/>
</dbReference>
<comment type="caution">
    <text evidence="1">The sequence shown here is derived from an EMBL/GenBank/DDBJ whole genome shotgun (WGS) entry which is preliminary data.</text>
</comment>
<dbReference type="AlphaFoldDB" id="A0A1L8D0W0"/>
<dbReference type="STRING" id="661089.ciss_07590"/>
<reference evidence="2" key="1">
    <citation type="submission" date="2016-12" db="EMBL/GenBank/DDBJ databases">
        <title>Draft Genome Sequences od Carboxydothermus pertinax and islandicus, Hydrogenogenic Carboxydotrophic Bacteria.</title>
        <authorList>
            <person name="Fukuyama Y."/>
            <person name="Ohmae K."/>
            <person name="Yoneda Y."/>
            <person name="Yoshida T."/>
            <person name="Sako Y."/>
        </authorList>
    </citation>
    <scope>NUCLEOTIDE SEQUENCE [LARGE SCALE GENOMIC DNA]</scope>
    <source>
        <strain evidence="2">SET</strain>
    </source>
</reference>
<evidence type="ECO:0000313" key="2">
    <source>
        <dbReference type="Proteomes" id="UP000187338"/>
    </source>
</evidence>
<sequence length="79" mass="9108">MKKGVIKAVHDDDLEQFLDSLGLLKKIRKGKMRCAKCNTTITLENFQCVYPEEGKIKVCCSKLECYRKVINWGEVIINE</sequence>
<proteinExistence type="predicted"/>
<protein>
    <submittedName>
        <fullName evidence="1">Uncharacterized protein</fullName>
    </submittedName>
</protein>
<keyword evidence="2" id="KW-1185">Reference proteome</keyword>
<evidence type="ECO:0000313" key="1">
    <source>
        <dbReference type="EMBL" id="GAV24826.1"/>
    </source>
</evidence>
<gene>
    <name evidence="1" type="ORF">ciss_07590</name>
</gene>
<dbReference type="RefSeq" id="WP_075865007.1">
    <property type="nucleotide sequence ID" value="NZ_BDJL01000017.1"/>
</dbReference>
<name>A0A1L8D0W0_9THEO</name>
<organism evidence="1 2">
    <name type="scientific">Carboxydothermus islandicus</name>
    <dbReference type="NCBI Taxonomy" id="661089"/>
    <lineage>
        <taxon>Bacteria</taxon>
        <taxon>Bacillati</taxon>
        <taxon>Bacillota</taxon>
        <taxon>Clostridia</taxon>
        <taxon>Thermoanaerobacterales</taxon>
        <taxon>Thermoanaerobacteraceae</taxon>
        <taxon>Carboxydothermus</taxon>
    </lineage>
</organism>
<dbReference type="Proteomes" id="UP000187338">
    <property type="component" value="Unassembled WGS sequence"/>
</dbReference>